<comment type="caution">
    <text evidence="2">The sequence shown here is derived from an EMBL/GenBank/DDBJ whole genome shotgun (WGS) entry which is preliminary data.</text>
</comment>
<sequence length="155" mass="16569">MDMDFKTFVASENGAVTVDWVVLTAAIVGLGLATMAVVSGGVEDLSGDIDTQLVSMDIGSMYDWTDGGVFGLLHFDTEQEAADHVEDVLANLYGGNHQDYYEAAYHFATLEGNGNAQYETDVLAAVMAQAEADGVTLDTEGDMTFEEIYAMNAES</sequence>
<evidence type="ECO:0000256" key="1">
    <source>
        <dbReference type="SAM" id="Phobius"/>
    </source>
</evidence>
<evidence type="ECO:0000313" key="3">
    <source>
        <dbReference type="Proteomes" id="UP001499910"/>
    </source>
</evidence>
<evidence type="ECO:0000313" key="2">
    <source>
        <dbReference type="EMBL" id="GAA5076879.1"/>
    </source>
</evidence>
<feature type="transmembrane region" description="Helical" evidence="1">
    <location>
        <begin position="20"/>
        <end position="42"/>
    </location>
</feature>
<protein>
    <submittedName>
        <fullName evidence="2">Uncharacterized protein</fullName>
    </submittedName>
</protein>
<keyword evidence="3" id="KW-1185">Reference proteome</keyword>
<reference evidence="3" key="1">
    <citation type="journal article" date="2019" name="Int. J. Syst. Evol. Microbiol.">
        <title>The Global Catalogue of Microorganisms (GCM) 10K type strain sequencing project: providing services to taxonomists for standard genome sequencing and annotation.</title>
        <authorList>
            <consortium name="The Broad Institute Genomics Platform"/>
            <consortium name="The Broad Institute Genome Sequencing Center for Infectious Disease"/>
            <person name="Wu L."/>
            <person name="Ma J."/>
        </authorList>
    </citation>
    <scope>NUCLEOTIDE SEQUENCE [LARGE SCALE GENOMIC DNA]</scope>
    <source>
        <strain evidence="3">JCM 18015</strain>
    </source>
</reference>
<keyword evidence="1" id="KW-0812">Transmembrane</keyword>
<keyword evidence="1" id="KW-1133">Transmembrane helix</keyword>
<proteinExistence type="predicted"/>
<gene>
    <name evidence="2" type="ORF">GCM10023209_26480</name>
</gene>
<accession>A0ABP9LIQ1</accession>
<keyword evidence="1" id="KW-0472">Membrane</keyword>
<dbReference type="EMBL" id="BAABHW010000004">
    <property type="protein sequence ID" value="GAA5076879.1"/>
    <property type="molecule type" value="Genomic_DNA"/>
</dbReference>
<name>A0ABP9LIQ1_9RHOB</name>
<organism evidence="2 3">
    <name type="scientific">[Roseibacterium] beibuensis</name>
    <dbReference type="NCBI Taxonomy" id="1193142"/>
    <lineage>
        <taxon>Bacteria</taxon>
        <taxon>Pseudomonadati</taxon>
        <taxon>Pseudomonadota</taxon>
        <taxon>Alphaproteobacteria</taxon>
        <taxon>Rhodobacterales</taxon>
        <taxon>Roseobacteraceae</taxon>
        <taxon>Roseicyclus</taxon>
    </lineage>
</organism>
<dbReference type="Proteomes" id="UP001499910">
    <property type="component" value="Unassembled WGS sequence"/>
</dbReference>